<dbReference type="AlphaFoldDB" id="A0A1G2KG17"/>
<sequence length="336" mass="36928">MSHLRNELLVLACAALLAGGSGAMHLFLQSKNSSRLTSAAFQSFESGDYEASLVNFSDVIQETKTSDETVLSKIEESKDLLIAKEIFEIAKKAADQGEWFEVKALLERSAATTNTSFREYQEAIALYVRAAEKVRSLEKKIAQELSALKEEALAEKKGREEVLHEVSVAKKELESTLLQKEQTEAALQAQKVETTKAKEEAEKEKIKKFGAELGVYVGMLTQGREYLDNAIAEIDAGKDTTPPILISQGKVLFTEVKEKGENLLASRTPGTHKEQTQKLLQAVALFIESSRSLGSAVLYMDNKEDPGFTAPFAKGKSERNDASQIVSELQAFISSL</sequence>
<evidence type="ECO:0000313" key="2">
    <source>
        <dbReference type="EMBL" id="OGZ98394.1"/>
    </source>
</evidence>
<gene>
    <name evidence="2" type="ORF">A3C07_03075</name>
</gene>
<accession>A0A1G2KG17</accession>
<keyword evidence="1" id="KW-0175">Coiled coil</keyword>
<feature type="coiled-coil region" evidence="1">
    <location>
        <begin position="120"/>
        <end position="204"/>
    </location>
</feature>
<reference evidence="2 3" key="1">
    <citation type="journal article" date="2016" name="Nat. Commun.">
        <title>Thousands of microbial genomes shed light on interconnected biogeochemical processes in an aquifer system.</title>
        <authorList>
            <person name="Anantharaman K."/>
            <person name="Brown C.T."/>
            <person name="Hug L.A."/>
            <person name="Sharon I."/>
            <person name="Castelle C.J."/>
            <person name="Probst A.J."/>
            <person name="Thomas B.C."/>
            <person name="Singh A."/>
            <person name="Wilkins M.J."/>
            <person name="Karaoz U."/>
            <person name="Brodie E.L."/>
            <person name="Williams K.H."/>
            <person name="Hubbard S.S."/>
            <person name="Banfield J.F."/>
        </authorList>
    </citation>
    <scope>NUCLEOTIDE SEQUENCE [LARGE SCALE GENOMIC DNA]</scope>
</reference>
<dbReference type="Proteomes" id="UP000179023">
    <property type="component" value="Unassembled WGS sequence"/>
</dbReference>
<evidence type="ECO:0000256" key="1">
    <source>
        <dbReference type="SAM" id="Coils"/>
    </source>
</evidence>
<evidence type="ECO:0000313" key="3">
    <source>
        <dbReference type="Proteomes" id="UP000179023"/>
    </source>
</evidence>
<organism evidence="2 3">
    <name type="scientific">Candidatus Sungbacteria bacterium RIFCSPHIGHO2_02_FULL_47_11</name>
    <dbReference type="NCBI Taxonomy" id="1802270"/>
    <lineage>
        <taxon>Bacteria</taxon>
        <taxon>Candidatus Sungiibacteriota</taxon>
    </lineage>
</organism>
<proteinExistence type="predicted"/>
<dbReference type="EMBL" id="MHQI01000066">
    <property type="protein sequence ID" value="OGZ98394.1"/>
    <property type="molecule type" value="Genomic_DNA"/>
</dbReference>
<name>A0A1G2KG17_9BACT</name>
<comment type="caution">
    <text evidence="2">The sequence shown here is derived from an EMBL/GenBank/DDBJ whole genome shotgun (WGS) entry which is preliminary data.</text>
</comment>
<protein>
    <submittedName>
        <fullName evidence="2">Uncharacterized protein</fullName>
    </submittedName>
</protein>